<feature type="transmembrane region" description="Helical" evidence="8">
    <location>
        <begin position="511"/>
        <end position="532"/>
    </location>
</feature>
<dbReference type="Pfam" id="PF21082">
    <property type="entry name" value="MS_channel_3rd"/>
    <property type="match status" value="1"/>
</dbReference>
<evidence type="ECO:0000256" key="4">
    <source>
        <dbReference type="ARBA" id="ARBA00022692"/>
    </source>
</evidence>
<name>A0A1Q8SWU8_9GAMM</name>
<dbReference type="Pfam" id="PF00924">
    <property type="entry name" value="MS_channel_2nd"/>
    <property type="match status" value="1"/>
</dbReference>
<evidence type="ECO:0000313" key="14">
    <source>
        <dbReference type="EMBL" id="OLO05909.1"/>
    </source>
</evidence>
<evidence type="ECO:0000259" key="13">
    <source>
        <dbReference type="Pfam" id="PF25392"/>
    </source>
</evidence>
<dbReference type="Gene3D" id="3.30.70.100">
    <property type="match status" value="1"/>
</dbReference>
<proteinExistence type="inferred from homology"/>
<feature type="transmembrane region" description="Helical" evidence="8">
    <location>
        <begin position="181"/>
        <end position="206"/>
    </location>
</feature>
<dbReference type="InterPro" id="IPR049142">
    <property type="entry name" value="MS_channel_1st"/>
</dbReference>
<dbReference type="Gene3D" id="1.10.287.1260">
    <property type="match status" value="1"/>
</dbReference>
<feature type="region of interest" description="Disordered" evidence="7">
    <location>
        <begin position="64"/>
        <end position="128"/>
    </location>
</feature>
<dbReference type="InterPro" id="IPR006685">
    <property type="entry name" value="MscS_channel_2nd"/>
</dbReference>
<dbReference type="SUPFAM" id="SSF82861">
    <property type="entry name" value="Mechanosensitive channel protein MscS (YggB), transmembrane region"/>
    <property type="match status" value="1"/>
</dbReference>
<dbReference type="GO" id="GO:0008381">
    <property type="term" value="F:mechanosensitive monoatomic ion channel activity"/>
    <property type="evidence" value="ECO:0007669"/>
    <property type="project" value="InterPro"/>
</dbReference>
<dbReference type="PANTHER" id="PTHR30460:SF0">
    <property type="entry name" value="MODERATE CONDUCTANCE MECHANOSENSITIVE CHANNEL YBIO"/>
    <property type="match status" value="1"/>
</dbReference>
<evidence type="ECO:0000259" key="12">
    <source>
        <dbReference type="Pfam" id="PF21088"/>
    </source>
</evidence>
<dbReference type="InterPro" id="IPR023408">
    <property type="entry name" value="MscS_beta-dom_sf"/>
</dbReference>
<feature type="compositionally biased region" description="Basic and acidic residues" evidence="7">
    <location>
        <begin position="816"/>
        <end position="825"/>
    </location>
</feature>
<feature type="transmembrane region" description="Helical" evidence="8">
    <location>
        <begin position="227"/>
        <end position="252"/>
    </location>
</feature>
<dbReference type="Pfam" id="PF21088">
    <property type="entry name" value="MS_channel_1st"/>
    <property type="match status" value="1"/>
</dbReference>
<feature type="transmembrane region" description="Helical" evidence="8">
    <location>
        <begin position="584"/>
        <end position="601"/>
    </location>
</feature>
<dbReference type="InterPro" id="IPR049278">
    <property type="entry name" value="MS_channel_C"/>
</dbReference>
<evidence type="ECO:0000256" key="8">
    <source>
        <dbReference type="SAM" id="Phobius"/>
    </source>
</evidence>
<feature type="region of interest" description="Disordered" evidence="7">
    <location>
        <begin position="789"/>
        <end position="835"/>
    </location>
</feature>
<dbReference type="STRING" id="404433.BTW07_02185"/>
<feature type="domain" description="Mechanosensitive ion channel transmembrane helices 2/3" evidence="12">
    <location>
        <begin position="563"/>
        <end position="603"/>
    </location>
</feature>
<organism evidence="14 15">
    <name type="scientific">Salinicola socius</name>
    <dbReference type="NCBI Taxonomy" id="404433"/>
    <lineage>
        <taxon>Bacteria</taxon>
        <taxon>Pseudomonadati</taxon>
        <taxon>Pseudomonadota</taxon>
        <taxon>Gammaproteobacteria</taxon>
        <taxon>Oceanospirillales</taxon>
        <taxon>Halomonadaceae</taxon>
        <taxon>Salinicola</taxon>
    </lineage>
</organism>
<evidence type="ECO:0000256" key="5">
    <source>
        <dbReference type="ARBA" id="ARBA00022989"/>
    </source>
</evidence>
<dbReference type="AlphaFoldDB" id="A0A1Q8SWU8"/>
<feature type="transmembrane region" description="Helical" evidence="8">
    <location>
        <begin position="390"/>
        <end position="412"/>
    </location>
</feature>
<keyword evidence="9" id="KW-0732">Signal</keyword>
<evidence type="ECO:0000259" key="10">
    <source>
        <dbReference type="Pfam" id="PF00924"/>
    </source>
</evidence>
<keyword evidence="15" id="KW-1185">Reference proteome</keyword>
<feature type="transmembrane region" description="Helical" evidence="8">
    <location>
        <begin position="467"/>
        <end position="491"/>
    </location>
</feature>
<keyword evidence="4 8" id="KW-0812">Transmembrane</keyword>
<dbReference type="InterPro" id="IPR010920">
    <property type="entry name" value="LSM_dom_sf"/>
</dbReference>
<evidence type="ECO:0000259" key="11">
    <source>
        <dbReference type="Pfam" id="PF21082"/>
    </source>
</evidence>
<dbReference type="SUPFAM" id="SSF50182">
    <property type="entry name" value="Sm-like ribonucleoproteins"/>
    <property type="match status" value="1"/>
</dbReference>
<dbReference type="InterPro" id="IPR045276">
    <property type="entry name" value="YbiO_bact"/>
</dbReference>
<evidence type="ECO:0000256" key="3">
    <source>
        <dbReference type="ARBA" id="ARBA00022475"/>
    </source>
</evidence>
<feature type="domain" description="Mechanosensitive ion channel MscS C-terminal" evidence="11">
    <location>
        <begin position="678"/>
        <end position="762"/>
    </location>
</feature>
<comment type="caution">
    <text evidence="14">The sequence shown here is derived from an EMBL/GenBank/DDBJ whole genome shotgun (WGS) entry which is preliminary data.</text>
</comment>
<dbReference type="GO" id="GO:0005886">
    <property type="term" value="C:plasma membrane"/>
    <property type="evidence" value="ECO:0007669"/>
    <property type="project" value="UniProtKB-SubCell"/>
</dbReference>
<comment type="similarity">
    <text evidence="2">Belongs to the MscS (TC 1.A.23) family.</text>
</comment>
<keyword evidence="3" id="KW-1003">Cell membrane</keyword>
<feature type="compositionally biased region" description="Acidic residues" evidence="7">
    <location>
        <begin position="826"/>
        <end position="835"/>
    </location>
</feature>
<feature type="transmembrane region" description="Helical" evidence="8">
    <location>
        <begin position="339"/>
        <end position="362"/>
    </location>
</feature>
<dbReference type="Pfam" id="PF25392">
    <property type="entry name" value="MS_channel_TM1"/>
    <property type="match status" value="1"/>
</dbReference>
<feature type="transmembrane region" description="Helical" evidence="8">
    <location>
        <begin position="314"/>
        <end position="333"/>
    </location>
</feature>
<dbReference type="InterPro" id="IPR011014">
    <property type="entry name" value="MscS_channel_TM-2"/>
</dbReference>
<keyword evidence="6 8" id="KW-0472">Membrane</keyword>
<keyword evidence="5 8" id="KW-1133">Transmembrane helix</keyword>
<dbReference type="InterPro" id="IPR057485">
    <property type="entry name" value="YbiO-like_TM1"/>
</dbReference>
<feature type="transmembrane region" description="Helical" evidence="8">
    <location>
        <begin position="418"/>
        <end position="446"/>
    </location>
</feature>
<dbReference type="EMBL" id="MSDO01000002">
    <property type="protein sequence ID" value="OLO05909.1"/>
    <property type="molecule type" value="Genomic_DNA"/>
</dbReference>
<dbReference type="Proteomes" id="UP000186878">
    <property type="component" value="Unassembled WGS sequence"/>
</dbReference>
<protein>
    <submittedName>
        <fullName evidence="14">Mechanosensitive ion channel protein MscS</fullName>
    </submittedName>
</protein>
<dbReference type="Gene3D" id="2.30.30.60">
    <property type="match status" value="1"/>
</dbReference>
<evidence type="ECO:0000313" key="15">
    <source>
        <dbReference type="Proteomes" id="UP000186878"/>
    </source>
</evidence>
<feature type="domain" description="Mechanosensitive ion channel MscS" evidence="10">
    <location>
        <begin position="605"/>
        <end position="668"/>
    </location>
</feature>
<evidence type="ECO:0000256" key="6">
    <source>
        <dbReference type="ARBA" id="ARBA00023136"/>
    </source>
</evidence>
<comment type="subcellular location">
    <subcellularLocation>
        <location evidence="1">Cell membrane</location>
        <topology evidence="1">Multi-pass membrane protein</topology>
    </subcellularLocation>
</comment>
<feature type="chain" id="PRO_5013385283" evidence="9">
    <location>
        <begin position="27"/>
        <end position="835"/>
    </location>
</feature>
<feature type="signal peptide" evidence="9">
    <location>
        <begin position="1"/>
        <end position="26"/>
    </location>
</feature>
<dbReference type="InterPro" id="IPR011066">
    <property type="entry name" value="MscS_channel_C_sf"/>
</dbReference>
<feature type="compositionally biased region" description="Polar residues" evidence="7">
    <location>
        <begin position="91"/>
        <end position="115"/>
    </location>
</feature>
<dbReference type="PANTHER" id="PTHR30460">
    <property type="entry name" value="MODERATE CONDUCTANCE MECHANOSENSITIVE CHANNEL YBIO"/>
    <property type="match status" value="1"/>
</dbReference>
<sequence length="835" mass="89412">MVLRPDRWLSRWLLLLLLIFAAPALAQESGSEGQTAQDGPAYSTMADLLENAQSRQVLIDQLRQLASQQESSGDAQGDATQAADGNATDTSPAETSQNSAETSQNSAETSQNSAESEPAVAASNDNVDSTASFPRRMAQLTSGIAGDIGGQLNGLVAMIGGFFGSGDAAASSAAPAFDMGAFLSAAINLAMVVIATVVAFFILRRIATPLFNRFSQWSMKGDSRGHLLRVIVAVVLAAIVDVVAVVLAYVAGNLVATFLVGESGSLDSRFSLFLNAFLMIELFKCALRVLFASSHEGLRLLPIGADQARYCNRFLATLAGFIGYGMLVVVPIVNTTLSLAFGKAVGVLIMVIALLVAVSVILKKRIPVRDLIMQRADEASMSLSRVALRLFARIWFIIALLYTVMVFGVTLLHPETALPFVLIATLKTIIYIGIGMLISGLLTQLIGQRIDLGDNLRAKLPLLETRLNSYIPTFLKVIRAIILIAVALYVLDAWHVFDLAAWRATEAGAHTIATVIQVMLILVVAAAVWIGLASLIENFLNPDTGGGAPTARAKTLMSLFRNALAITLIVMTLMIVLSEIGINIGPLIAGAGVLGLAIGFGSQKLVQDVITGVFIQLENAMNTGDVVTVGGVTGTAERVSIRSVAIRDLSGTYHIVPFSSVDTVSNYMREFGNHVGEYGIAYRENIDYAIEQLEAAYAELQASEEHGHKLLAPMTVAGVIALADSSVNIRVVIKTTPGDQWGVGRAYNRLVKLYFDRAGIEIPFPHTTLYFGEDRDGMAPPAHLRVLRDEKRDIPGAVADEPQNDATSTPDTPIPDETHRKPSHDDVDEDNGDER</sequence>
<feature type="transmembrane region" description="Helical" evidence="8">
    <location>
        <begin position="559"/>
        <end position="578"/>
    </location>
</feature>
<reference evidence="14 15" key="1">
    <citation type="submission" date="2016-12" db="EMBL/GenBank/DDBJ databases">
        <title>Draft genome sequences of strains Salinicola socius SMB35, Salinicola sp. MH3R3-1 and Chromohalobacter sp. SMB17 from the Verkhnekamsk potash mining region of Russia.</title>
        <authorList>
            <person name="Mavrodi D.V."/>
            <person name="Olsson B.E."/>
            <person name="Korsakova E.S."/>
            <person name="Pyankova A."/>
            <person name="Mavrodi O.V."/>
            <person name="Plotnikova E.G."/>
        </authorList>
    </citation>
    <scope>NUCLEOTIDE SEQUENCE [LARGE SCALE GENOMIC DNA]</scope>
    <source>
        <strain evidence="14 15">SMB35</strain>
    </source>
</reference>
<dbReference type="SUPFAM" id="SSF82689">
    <property type="entry name" value="Mechanosensitive channel protein MscS (YggB), C-terminal domain"/>
    <property type="match status" value="1"/>
</dbReference>
<evidence type="ECO:0000256" key="9">
    <source>
        <dbReference type="SAM" id="SignalP"/>
    </source>
</evidence>
<feature type="transmembrane region" description="Helical" evidence="8">
    <location>
        <begin position="272"/>
        <end position="293"/>
    </location>
</feature>
<feature type="domain" description="Moderate conductance mechanosensitive channel YbiO-like transmembrane helix 1" evidence="13">
    <location>
        <begin position="424"/>
        <end position="502"/>
    </location>
</feature>
<accession>A0A1Q8SWU8</accession>
<feature type="compositionally biased region" description="Low complexity" evidence="7">
    <location>
        <begin position="73"/>
        <end position="90"/>
    </location>
</feature>
<gene>
    <name evidence="14" type="ORF">BTW07_02185</name>
</gene>
<evidence type="ECO:0000256" key="7">
    <source>
        <dbReference type="SAM" id="MobiDB-lite"/>
    </source>
</evidence>
<evidence type="ECO:0000256" key="1">
    <source>
        <dbReference type="ARBA" id="ARBA00004651"/>
    </source>
</evidence>
<evidence type="ECO:0000256" key="2">
    <source>
        <dbReference type="ARBA" id="ARBA00008017"/>
    </source>
</evidence>